<keyword evidence="3" id="KW-1185">Reference proteome</keyword>
<reference evidence="3" key="1">
    <citation type="submission" date="2014-03" db="EMBL/GenBank/DDBJ databases">
        <authorList>
            <person name="Aksoy S."/>
            <person name="Warren W."/>
            <person name="Wilson R.K."/>
        </authorList>
    </citation>
    <scope>NUCLEOTIDE SEQUENCE [LARGE SCALE GENOMIC DNA]</scope>
    <source>
        <strain evidence="3">IAEA</strain>
    </source>
</reference>
<evidence type="ECO:0000313" key="2">
    <source>
        <dbReference type="EnsemblMetazoa" id="GBRI017218-PA"/>
    </source>
</evidence>
<evidence type="ECO:0000256" key="1">
    <source>
        <dbReference type="SAM" id="MobiDB-lite"/>
    </source>
</evidence>
<dbReference type="STRING" id="37001.A0A1A9WF13"/>
<name>A0A1A9WF13_9MUSC</name>
<feature type="region of interest" description="Disordered" evidence="1">
    <location>
        <begin position="169"/>
        <end position="193"/>
    </location>
</feature>
<accession>A0A1A9WF13</accession>
<protein>
    <submittedName>
        <fullName evidence="2">Uncharacterized protein</fullName>
    </submittedName>
</protein>
<dbReference type="Proteomes" id="UP000091820">
    <property type="component" value="Unassembled WGS sequence"/>
</dbReference>
<organism evidence="2 3">
    <name type="scientific">Glossina brevipalpis</name>
    <dbReference type="NCBI Taxonomy" id="37001"/>
    <lineage>
        <taxon>Eukaryota</taxon>
        <taxon>Metazoa</taxon>
        <taxon>Ecdysozoa</taxon>
        <taxon>Arthropoda</taxon>
        <taxon>Hexapoda</taxon>
        <taxon>Insecta</taxon>
        <taxon>Pterygota</taxon>
        <taxon>Neoptera</taxon>
        <taxon>Endopterygota</taxon>
        <taxon>Diptera</taxon>
        <taxon>Brachycera</taxon>
        <taxon>Muscomorpha</taxon>
        <taxon>Hippoboscoidea</taxon>
        <taxon>Glossinidae</taxon>
        <taxon>Glossina</taxon>
    </lineage>
</organism>
<reference evidence="2" key="2">
    <citation type="submission" date="2020-05" db="UniProtKB">
        <authorList>
            <consortium name="EnsemblMetazoa"/>
        </authorList>
    </citation>
    <scope>IDENTIFICATION</scope>
    <source>
        <strain evidence="2">IAEA</strain>
    </source>
</reference>
<dbReference type="AlphaFoldDB" id="A0A1A9WF13"/>
<sequence>MPWEPSTDFEDEIVNLQPQHDFIFASLSEPSFQPRPQAHIDYAISRQKKSKSDNKSPNKVNSKLELMEKIHHIAGTKRLGEQTTLDDWNDDTTLEQESIALMRYCGFNDCTDVPLNSNITYATHPVKTGVEIARIGNGRTFPIFFDEDLFELKPKTSISTRNLNNVDNNSNADIGRHSLSNNKDNRNLGLPPVVTTTPSNDVSLCTDDSDKNSNAHWLPYYQAKKQRHRLLLGTNSYNNLDDEASSISEEQSCYDTACSSSAYESSNETSFKSSDSWPALATSMKCSKKLNVSNTRTSPVSLVSYASVVTNAQKCEAKFDKKPKEQKELLTKTDYNFPLQRFFSSRQIYKKKHAQP</sequence>
<evidence type="ECO:0000313" key="3">
    <source>
        <dbReference type="Proteomes" id="UP000091820"/>
    </source>
</evidence>
<dbReference type="VEuPathDB" id="VectorBase:GBRI017218"/>
<dbReference type="EnsemblMetazoa" id="GBRI017218-RA">
    <property type="protein sequence ID" value="GBRI017218-PA"/>
    <property type="gene ID" value="GBRI017218"/>
</dbReference>
<proteinExistence type="predicted"/>